<evidence type="ECO:0000313" key="1">
    <source>
        <dbReference type="EMBL" id="CAK7935645.1"/>
    </source>
</evidence>
<comment type="caution">
    <text evidence="1">The sequence shown here is derived from an EMBL/GenBank/DDBJ whole genome shotgun (WGS) entry which is preliminary data.</text>
</comment>
<dbReference type="Proteomes" id="UP001162060">
    <property type="component" value="Unassembled WGS sequence"/>
</dbReference>
<organism evidence="1 2">
    <name type="scientific">Peronospora matthiolae</name>
    <dbReference type="NCBI Taxonomy" id="2874970"/>
    <lineage>
        <taxon>Eukaryota</taxon>
        <taxon>Sar</taxon>
        <taxon>Stramenopiles</taxon>
        <taxon>Oomycota</taxon>
        <taxon>Peronosporomycetes</taxon>
        <taxon>Peronosporales</taxon>
        <taxon>Peronosporaceae</taxon>
        <taxon>Peronospora</taxon>
    </lineage>
</organism>
<proteinExistence type="predicted"/>
<dbReference type="EMBL" id="CAKLBY020000222">
    <property type="protein sequence ID" value="CAK7935645.1"/>
    <property type="molecule type" value="Genomic_DNA"/>
</dbReference>
<accession>A0AAV1UMB6</accession>
<dbReference type="AlphaFoldDB" id="A0AAV1UMB6"/>
<name>A0AAV1UMB6_9STRA</name>
<protein>
    <submittedName>
        <fullName evidence="1">Uncharacterized protein</fullName>
    </submittedName>
</protein>
<evidence type="ECO:0000313" key="2">
    <source>
        <dbReference type="Proteomes" id="UP001162060"/>
    </source>
</evidence>
<gene>
    <name evidence="1" type="ORF">PM001_LOCUS20795</name>
</gene>
<sequence length="147" mass="16389">MPEFGMSDSSYFDAPDVSLEHATFSHLTVVELDALNRLAAISKEAFVVSLMKSATSDGQRLAIHDFTAHELAESNRHGLTPSRTSRNYAVKMETSVYSTEGKERLSLSRWFKEVDIAIASRKFEAPQAKVNFLLSRLTGKSNEWAFG</sequence>
<reference evidence="1" key="1">
    <citation type="submission" date="2024-01" db="EMBL/GenBank/DDBJ databases">
        <authorList>
            <person name="Webb A."/>
        </authorList>
    </citation>
    <scope>NUCLEOTIDE SEQUENCE</scope>
    <source>
        <strain evidence="1">Pm1</strain>
    </source>
</reference>